<comment type="caution">
    <text evidence="1">The sequence shown here is derived from an EMBL/GenBank/DDBJ whole genome shotgun (WGS) entry which is preliminary data.</text>
</comment>
<protein>
    <submittedName>
        <fullName evidence="1">Uncharacterized protein</fullName>
    </submittedName>
</protein>
<gene>
    <name evidence="1" type="ORF">KY290_015449</name>
</gene>
<keyword evidence="2" id="KW-1185">Reference proteome</keyword>
<organism evidence="1 2">
    <name type="scientific">Solanum tuberosum</name>
    <name type="common">Potato</name>
    <dbReference type="NCBI Taxonomy" id="4113"/>
    <lineage>
        <taxon>Eukaryota</taxon>
        <taxon>Viridiplantae</taxon>
        <taxon>Streptophyta</taxon>
        <taxon>Embryophyta</taxon>
        <taxon>Tracheophyta</taxon>
        <taxon>Spermatophyta</taxon>
        <taxon>Magnoliopsida</taxon>
        <taxon>eudicotyledons</taxon>
        <taxon>Gunneridae</taxon>
        <taxon>Pentapetalae</taxon>
        <taxon>asterids</taxon>
        <taxon>lamiids</taxon>
        <taxon>Solanales</taxon>
        <taxon>Solanaceae</taxon>
        <taxon>Solanoideae</taxon>
        <taxon>Solaneae</taxon>
        <taxon>Solanum</taxon>
    </lineage>
</organism>
<evidence type="ECO:0000313" key="1">
    <source>
        <dbReference type="EMBL" id="KAH0771468.1"/>
    </source>
</evidence>
<accession>A0ABQ7VSQ7</accession>
<name>A0ABQ7VSQ7_SOLTU</name>
<dbReference type="EMBL" id="JAIVGD010000011">
    <property type="protein sequence ID" value="KAH0771468.1"/>
    <property type="molecule type" value="Genomic_DNA"/>
</dbReference>
<proteinExistence type="predicted"/>
<evidence type="ECO:0000313" key="2">
    <source>
        <dbReference type="Proteomes" id="UP000826656"/>
    </source>
</evidence>
<sequence>MVMDDYGLSEGEAVSSNSNLSLLEIVTKTHEMPNGYQKVLKIKRTNKLVDIACSLRVEYNMDALAFSNIEWKERKLHWIRILYILGWSGNEVE</sequence>
<reference evidence="1 2" key="1">
    <citation type="journal article" date="2021" name="bioRxiv">
        <title>Chromosome-scale and haplotype-resolved genome assembly of a tetraploid potato cultivar.</title>
        <authorList>
            <person name="Sun H."/>
            <person name="Jiao W.-B."/>
            <person name="Krause K."/>
            <person name="Campoy J.A."/>
            <person name="Goel M."/>
            <person name="Folz-Donahue K."/>
            <person name="Kukat C."/>
            <person name="Huettel B."/>
            <person name="Schneeberger K."/>
        </authorList>
    </citation>
    <scope>NUCLEOTIDE SEQUENCE [LARGE SCALE GENOMIC DNA]</scope>
    <source>
        <strain evidence="1">SolTubOtavaFocal</strain>
        <tissue evidence="1">Leaves</tissue>
    </source>
</reference>
<dbReference type="Proteomes" id="UP000826656">
    <property type="component" value="Unassembled WGS sequence"/>
</dbReference>